<name>A0A2Z3HUC0_9CAUL</name>
<dbReference type="RefSeq" id="WP_110448858.1">
    <property type="nucleotide sequence ID" value="NZ_CP029479.1"/>
</dbReference>
<feature type="domain" description="Ribosome maturation factor RimP C-terminal" evidence="6">
    <location>
        <begin position="90"/>
        <end position="156"/>
    </location>
</feature>
<evidence type="ECO:0000256" key="1">
    <source>
        <dbReference type="ARBA" id="ARBA00022490"/>
    </source>
</evidence>
<dbReference type="GO" id="GO:0006412">
    <property type="term" value="P:translation"/>
    <property type="evidence" value="ECO:0007669"/>
    <property type="project" value="TreeGrafter"/>
</dbReference>
<comment type="similarity">
    <text evidence="3">Belongs to the RimP family.</text>
</comment>
<sequence>MRSRTAEDARLLELLDPVAEAAGYEIVRLRLMGGDQARRLQVMADTPEGEMNVEDCARLSRALSEVLDAADPVSGEYTLEVSTPGVDRPLTRLKDFETFEGHEARLELDRMAEGRKRFRGELAGVEGDQVAVNLEGEAETALIPFAWITEAKLVLTDRLMERGAQSRAQRMAGDTHPDSDQEDVP</sequence>
<dbReference type="GO" id="GO:0005829">
    <property type="term" value="C:cytosol"/>
    <property type="evidence" value="ECO:0007669"/>
    <property type="project" value="TreeGrafter"/>
</dbReference>
<evidence type="ECO:0000256" key="3">
    <source>
        <dbReference type="HAMAP-Rule" id="MF_01077"/>
    </source>
</evidence>
<dbReference type="NCBIfam" id="NF000932">
    <property type="entry name" value="PRK00092.2-5"/>
    <property type="match status" value="1"/>
</dbReference>
<evidence type="ECO:0000256" key="2">
    <source>
        <dbReference type="ARBA" id="ARBA00022517"/>
    </source>
</evidence>
<dbReference type="Pfam" id="PF02576">
    <property type="entry name" value="RimP_N"/>
    <property type="match status" value="1"/>
</dbReference>
<reference evidence="8" key="1">
    <citation type="submission" date="2018-05" db="EMBL/GenBank/DDBJ databases">
        <title>Genome sequencing of Phenylobacterium sp. HYN0004.</title>
        <authorList>
            <person name="Yi H."/>
            <person name="Baek C."/>
        </authorList>
    </citation>
    <scope>NUCLEOTIDE SEQUENCE [LARGE SCALE GENOMIC DNA]</scope>
    <source>
        <strain evidence="8">HYN0004</strain>
    </source>
</reference>
<protein>
    <recommendedName>
        <fullName evidence="3">Ribosome maturation factor RimP</fullName>
    </recommendedName>
</protein>
<dbReference type="SUPFAM" id="SSF74942">
    <property type="entry name" value="YhbC-like, C-terminal domain"/>
    <property type="match status" value="1"/>
</dbReference>
<dbReference type="SUPFAM" id="SSF75420">
    <property type="entry name" value="YhbC-like, N-terminal domain"/>
    <property type="match status" value="1"/>
</dbReference>
<evidence type="ECO:0000256" key="4">
    <source>
        <dbReference type="SAM" id="MobiDB-lite"/>
    </source>
</evidence>
<dbReference type="EMBL" id="CP029479">
    <property type="protein sequence ID" value="AWM76289.1"/>
    <property type="molecule type" value="Genomic_DNA"/>
</dbReference>
<dbReference type="PANTHER" id="PTHR33867">
    <property type="entry name" value="RIBOSOME MATURATION FACTOR RIMP"/>
    <property type="match status" value="1"/>
</dbReference>
<organism evidence="7 8">
    <name type="scientific">Phenylobacterium parvum</name>
    <dbReference type="NCBI Taxonomy" id="2201350"/>
    <lineage>
        <taxon>Bacteria</taxon>
        <taxon>Pseudomonadati</taxon>
        <taxon>Pseudomonadota</taxon>
        <taxon>Alphaproteobacteria</taxon>
        <taxon>Caulobacterales</taxon>
        <taxon>Caulobacteraceae</taxon>
        <taxon>Phenylobacterium</taxon>
    </lineage>
</organism>
<evidence type="ECO:0000259" key="6">
    <source>
        <dbReference type="Pfam" id="PF17384"/>
    </source>
</evidence>
<dbReference type="KEGG" id="phb:HYN04_00060"/>
<dbReference type="Gene3D" id="2.30.30.180">
    <property type="entry name" value="Ribosome maturation factor RimP, C-terminal domain"/>
    <property type="match status" value="1"/>
</dbReference>
<keyword evidence="1 3" id="KW-0963">Cytoplasm</keyword>
<dbReference type="InterPro" id="IPR036847">
    <property type="entry name" value="RimP_C_sf"/>
</dbReference>
<gene>
    <name evidence="3" type="primary">rimP</name>
    <name evidence="7" type="ORF">HYN04_00060</name>
</gene>
<keyword evidence="2 3" id="KW-0690">Ribosome biogenesis</keyword>
<dbReference type="HAMAP" id="MF_01077">
    <property type="entry name" value="RimP"/>
    <property type="match status" value="1"/>
</dbReference>
<dbReference type="OrthoDB" id="9805006at2"/>
<dbReference type="CDD" id="cd01734">
    <property type="entry name" value="YlxS_C"/>
    <property type="match status" value="1"/>
</dbReference>
<dbReference type="InterPro" id="IPR028998">
    <property type="entry name" value="RimP_C"/>
</dbReference>
<feature type="region of interest" description="Disordered" evidence="4">
    <location>
        <begin position="164"/>
        <end position="185"/>
    </location>
</feature>
<dbReference type="GO" id="GO:0000028">
    <property type="term" value="P:ribosomal small subunit assembly"/>
    <property type="evidence" value="ECO:0007669"/>
    <property type="project" value="TreeGrafter"/>
</dbReference>
<dbReference type="InterPro" id="IPR028989">
    <property type="entry name" value="RimP_N"/>
</dbReference>
<evidence type="ECO:0000313" key="7">
    <source>
        <dbReference type="EMBL" id="AWM76289.1"/>
    </source>
</evidence>
<evidence type="ECO:0000259" key="5">
    <source>
        <dbReference type="Pfam" id="PF02576"/>
    </source>
</evidence>
<accession>A0A2Z3HUC0</accession>
<evidence type="ECO:0000313" key="8">
    <source>
        <dbReference type="Proteomes" id="UP000247763"/>
    </source>
</evidence>
<keyword evidence="8" id="KW-1185">Reference proteome</keyword>
<dbReference type="Proteomes" id="UP000247763">
    <property type="component" value="Chromosome"/>
</dbReference>
<dbReference type="Gene3D" id="3.30.300.70">
    <property type="entry name" value="RimP-like superfamily, N-terminal"/>
    <property type="match status" value="1"/>
</dbReference>
<dbReference type="InterPro" id="IPR003728">
    <property type="entry name" value="Ribosome_maturation_RimP"/>
</dbReference>
<dbReference type="AlphaFoldDB" id="A0A2Z3HUC0"/>
<dbReference type="InterPro" id="IPR035956">
    <property type="entry name" value="RimP_N_sf"/>
</dbReference>
<proteinExistence type="inferred from homology"/>
<dbReference type="PANTHER" id="PTHR33867:SF1">
    <property type="entry name" value="RIBOSOME MATURATION FACTOR RIMP"/>
    <property type="match status" value="1"/>
</dbReference>
<dbReference type="Pfam" id="PF17384">
    <property type="entry name" value="DUF150_C"/>
    <property type="match status" value="1"/>
</dbReference>
<comment type="function">
    <text evidence="3">Required for maturation of 30S ribosomal subunits.</text>
</comment>
<feature type="domain" description="Ribosome maturation factor RimP N-terminal" evidence="5">
    <location>
        <begin position="14"/>
        <end position="87"/>
    </location>
</feature>
<comment type="subcellular location">
    <subcellularLocation>
        <location evidence="3">Cytoplasm</location>
    </subcellularLocation>
</comment>